<feature type="compositionally biased region" description="Polar residues" evidence="1">
    <location>
        <begin position="1"/>
        <end position="11"/>
    </location>
</feature>
<gene>
    <name evidence="2" type="ORF">ABT39_MTgene273</name>
</gene>
<accession>A0A101M414</accession>
<geneLocation type="mitochondrion" evidence="2"/>
<comment type="caution">
    <text evidence="2">The sequence shown here is derived from an EMBL/GenBank/DDBJ whole genome shotgun (WGS) entry which is preliminary data.</text>
</comment>
<feature type="region of interest" description="Disordered" evidence="1">
    <location>
        <begin position="1"/>
        <end position="33"/>
    </location>
</feature>
<protein>
    <submittedName>
        <fullName evidence="2">Uncharacterized protein</fullName>
    </submittedName>
</protein>
<dbReference type="EMBL" id="LKAM01000001">
    <property type="protein sequence ID" value="KUM50430.1"/>
    <property type="molecule type" value="Genomic_DNA"/>
</dbReference>
<sequence length="33" mass="3597">MGGYNRFTTVPGSFASERGAVPSTEFRSRSRTS</sequence>
<evidence type="ECO:0000256" key="1">
    <source>
        <dbReference type="SAM" id="MobiDB-lite"/>
    </source>
</evidence>
<name>A0A101M414_PICGL</name>
<organism evidence="2">
    <name type="scientific">Picea glauca</name>
    <name type="common">White spruce</name>
    <name type="synonym">Pinus glauca</name>
    <dbReference type="NCBI Taxonomy" id="3330"/>
    <lineage>
        <taxon>Eukaryota</taxon>
        <taxon>Viridiplantae</taxon>
        <taxon>Streptophyta</taxon>
        <taxon>Embryophyta</taxon>
        <taxon>Tracheophyta</taxon>
        <taxon>Spermatophyta</taxon>
        <taxon>Pinopsida</taxon>
        <taxon>Pinidae</taxon>
        <taxon>Conifers I</taxon>
        <taxon>Pinales</taxon>
        <taxon>Pinaceae</taxon>
        <taxon>Picea</taxon>
    </lineage>
</organism>
<evidence type="ECO:0000313" key="2">
    <source>
        <dbReference type="EMBL" id="KUM50430.1"/>
    </source>
</evidence>
<keyword evidence="2" id="KW-0496">Mitochondrion</keyword>
<dbReference type="AlphaFoldDB" id="A0A101M414"/>
<reference evidence="2" key="1">
    <citation type="journal article" date="2015" name="Genome Biol. Evol.">
        <title>Organellar Genomes of White Spruce (Picea glauca): Assembly and Annotation.</title>
        <authorList>
            <person name="Jackman S.D."/>
            <person name="Warren R.L."/>
            <person name="Gibb E.A."/>
            <person name="Vandervalk B.P."/>
            <person name="Mohamadi H."/>
            <person name="Chu J."/>
            <person name="Raymond A."/>
            <person name="Pleasance S."/>
            <person name="Coope R."/>
            <person name="Wildung M.R."/>
            <person name="Ritland C.E."/>
            <person name="Bousquet J."/>
            <person name="Jones S.J."/>
            <person name="Bohlmann J."/>
            <person name="Birol I."/>
        </authorList>
    </citation>
    <scope>NUCLEOTIDE SEQUENCE [LARGE SCALE GENOMIC DNA]</scope>
    <source>
        <tissue evidence="2">Flushing bud</tissue>
    </source>
</reference>
<proteinExistence type="predicted"/>